<dbReference type="SUPFAM" id="SSF102215">
    <property type="entry name" value="Creatininase"/>
    <property type="match status" value="1"/>
</dbReference>
<protein>
    <submittedName>
        <fullName evidence="6">Creatininase family protein</fullName>
    </submittedName>
</protein>
<dbReference type="Proteomes" id="UP000729701">
    <property type="component" value="Unassembled WGS sequence"/>
</dbReference>
<evidence type="ECO:0000256" key="1">
    <source>
        <dbReference type="ARBA" id="ARBA00001947"/>
    </source>
</evidence>
<evidence type="ECO:0000256" key="2">
    <source>
        <dbReference type="ARBA" id="ARBA00022723"/>
    </source>
</evidence>
<evidence type="ECO:0000256" key="3">
    <source>
        <dbReference type="ARBA" id="ARBA00022801"/>
    </source>
</evidence>
<dbReference type="Gene3D" id="3.40.50.10310">
    <property type="entry name" value="Creatininase"/>
    <property type="match status" value="1"/>
</dbReference>
<evidence type="ECO:0000256" key="5">
    <source>
        <dbReference type="ARBA" id="ARBA00024029"/>
    </source>
</evidence>
<dbReference type="PANTHER" id="PTHR35005:SF1">
    <property type="entry name" value="2-AMINO-5-FORMYLAMINO-6-RIBOSYLAMINOPYRIMIDIN-4(3H)-ONE 5'-MONOPHOSPHATE DEFORMYLASE"/>
    <property type="match status" value="1"/>
</dbReference>
<evidence type="ECO:0000256" key="4">
    <source>
        <dbReference type="ARBA" id="ARBA00022833"/>
    </source>
</evidence>
<dbReference type="EMBL" id="JAHHGZ010000026">
    <property type="protein sequence ID" value="MBW4669963.1"/>
    <property type="molecule type" value="Genomic_DNA"/>
</dbReference>
<comment type="cofactor">
    <cofactor evidence="1">
        <name>Zn(2+)</name>
        <dbReference type="ChEBI" id="CHEBI:29105"/>
    </cofactor>
</comment>
<comment type="caution">
    <text evidence="6">The sequence shown here is derived from an EMBL/GenBank/DDBJ whole genome shotgun (WGS) entry which is preliminary data.</text>
</comment>
<dbReference type="PANTHER" id="PTHR35005">
    <property type="entry name" value="3-DEHYDRO-SCYLLO-INOSOSE HYDROLASE"/>
    <property type="match status" value="1"/>
</dbReference>
<reference evidence="6" key="1">
    <citation type="submission" date="2021-05" db="EMBL/GenBank/DDBJ databases">
        <authorList>
            <person name="Pietrasiak N."/>
            <person name="Ward R."/>
            <person name="Stajich J.E."/>
            <person name="Kurbessoian T."/>
        </authorList>
    </citation>
    <scope>NUCLEOTIDE SEQUENCE</scope>
    <source>
        <strain evidence="6">GSE-NOS-MK-12-04C</strain>
    </source>
</reference>
<organism evidence="6 7">
    <name type="scientific">Cyanomargarita calcarea GSE-NOS-MK-12-04C</name>
    <dbReference type="NCBI Taxonomy" id="2839659"/>
    <lineage>
        <taxon>Bacteria</taxon>
        <taxon>Bacillati</taxon>
        <taxon>Cyanobacteriota</taxon>
        <taxon>Cyanophyceae</taxon>
        <taxon>Nostocales</taxon>
        <taxon>Cyanomargaritaceae</taxon>
        <taxon>Cyanomargarita</taxon>
    </lineage>
</organism>
<evidence type="ECO:0000313" key="7">
    <source>
        <dbReference type="Proteomes" id="UP000729701"/>
    </source>
</evidence>
<accession>A0A951QQ91</accession>
<proteinExistence type="inferred from homology"/>
<evidence type="ECO:0000313" key="6">
    <source>
        <dbReference type="EMBL" id="MBW4669963.1"/>
    </source>
</evidence>
<keyword evidence="2" id="KW-0479">Metal-binding</keyword>
<dbReference type="AlphaFoldDB" id="A0A951QQ91"/>
<dbReference type="InterPro" id="IPR024087">
    <property type="entry name" value="Creatininase-like_sf"/>
</dbReference>
<keyword evidence="3" id="KW-0378">Hydrolase</keyword>
<name>A0A951QQ91_9CYAN</name>
<dbReference type="GO" id="GO:0016811">
    <property type="term" value="F:hydrolase activity, acting on carbon-nitrogen (but not peptide) bonds, in linear amides"/>
    <property type="evidence" value="ECO:0007669"/>
    <property type="project" value="TreeGrafter"/>
</dbReference>
<dbReference type="GO" id="GO:0009231">
    <property type="term" value="P:riboflavin biosynthetic process"/>
    <property type="evidence" value="ECO:0007669"/>
    <property type="project" value="TreeGrafter"/>
</dbReference>
<reference evidence="6" key="2">
    <citation type="journal article" date="2022" name="Microbiol. Resour. Announc.">
        <title>Metagenome Sequencing to Explore Phylogenomics of Terrestrial Cyanobacteria.</title>
        <authorList>
            <person name="Ward R.D."/>
            <person name="Stajich J.E."/>
            <person name="Johansen J.R."/>
            <person name="Huntemann M."/>
            <person name="Clum A."/>
            <person name="Foster B."/>
            <person name="Foster B."/>
            <person name="Roux S."/>
            <person name="Palaniappan K."/>
            <person name="Varghese N."/>
            <person name="Mukherjee S."/>
            <person name="Reddy T.B.K."/>
            <person name="Daum C."/>
            <person name="Copeland A."/>
            <person name="Chen I.A."/>
            <person name="Ivanova N.N."/>
            <person name="Kyrpides N.C."/>
            <person name="Shapiro N."/>
            <person name="Eloe-Fadrosh E.A."/>
            <person name="Pietrasiak N."/>
        </authorList>
    </citation>
    <scope>NUCLEOTIDE SEQUENCE</scope>
    <source>
        <strain evidence="6">GSE-NOS-MK-12-04C</strain>
    </source>
</reference>
<comment type="similarity">
    <text evidence="5">Belongs to the creatininase superfamily.</text>
</comment>
<keyword evidence="4" id="KW-0862">Zinc</keyword>
<dbReference type="GO" id="GO:0046872">
    <property type="term" value="F:metal ion binding"/>
    <property type="evidence" value="ECO:0007669"/>
    <property type="project" value="UniProtKB-KW"/>
</dbReference>
<dbReference type="InterPro" id="IPR003785">
    <property type="entry name" value="Creatininase/forma_Hydrolase"/>
</dbReference>
<gene>
    <name evidence="6" type="ORF">KME60_21750</name>
</gene>
<sequence length="274" mass="30384">MHSFIPPKRFFPYLSWTEIQSIPNKENVVIIQPVAAIEQHGPHLPLIVDAAIGMGVLGKALLKLDASILAYAMPCLYYGKSNEHCHFPGTITLSTETLTATIMEVADSIYRAGFRKLVLMNSHGGQPQIMQMAARDLHVKYGDFMVFPLFTWRVPHITKELLTPKEAQLGMHAGDAETSIMLALLPDLVKMDKAVAEYPPEQPEGSLLSPEGKLPFAWVTRDISKSGVIGDPTTATKEKGDRILESVSDGWVQAIKEIYTFEQPQPVRVNKMGF</sequence>
<dbReference type="Pfam" id="PF02633">
    <property type="entry name" value="Creatininase"/>
    <property type="match status" value="1"/>
</dbReference>